<feature type="transmembrane region" description="Helical" evidence="4">
    <location>
        <begin position="123"/>
        <end position="144"/>
    </location>
</feature>
<evidence type="ECO:0008006" key="7">
    <source>
        <dbReference type="Google" id="ProtNLM"/>
    </source>
</evidence>
<evidence type="ECO:0000256" key="3">
    <source>
        <dbReference type="SAM" id="MobiDB-lite"/>
    </source>
</evidence>
<proteinExistence type="predicted"/>
<dbReference type="PANTHER" id="PTHR37042:SF4">
    <property type="entry name" value="OUTER MEMBRANE PROTEIN RV1973"/>
    <property type="match status" value="1"/>
</dbReference>
<keyword evidence="4" id="KW-1133">Transmembrane helix</keyword>
<feature type="region of interest" description="Disordered" evidence="3">
    <location>
        <begin position="76"/>
        <end position="100"/>
    </location>
</feature>
<organism evidence="5 6">
    <name type="scientific">Nocardia aurea</name>
    <dbReference type="NCBI Taxonomy" id="2144174"/>
    <lineage>
        <taxon>Bacteria</taxon>
        <taxon>Bacillati</taxon>
        <taxon>Actinomycetota</taxon>
        <taxon>Actinomycetes</taxon>
        <taxon>Mycobacteriales</taxon>
        <taxon>Nocardiaceae</taxon>
        <taxon>Nocardia</taxon>
    </lineage>
</organism>
<evidence type="ECO:0000256" key="2">
    <source>
        <dbReference type="ARBA" id="ARBA00023136"/>
    </source>
</evidence>
<evidence type="ECO:0000256" key="4">
    <source>
        <dbReference type="SAM" id="Phobius"/>
    </source>
</evidence>
<comment type="caution">
    <text evidence="5">The sequence shown here is derived from an EMBL/GenBank/DDBJ whole genome shotgun (WGS) entry which is preliminary data.</text>
</comment>
<accession>A0ABV3G3Z1</accession>
<dbReference type="Proteomes" id="UP001551695">
    <property type="component" value="Unassembled WGS sequence"/>
</dbReference>
<keyword evidence="4" id="KW-0812">Transmembrane</keyword>
<gene>
    <name evidence="5" type="ORF">AB0I48_31830</name>
</gene>
<keyword evidence="2 4" id="KW-0472">Membrane</keyword>
<sequence>MNEPTGTAVEDKGTDGDATVEPVEPVSVAKKTSATATAEPAGDPAAVGTAATDVGTAVTVTGDAGTTATVSGDAGAAATVSGGAGEPAADAGAAETDSAQPEFVMPSKWQIRKMIALLLWRKIRLPLLILVAVVAVVLAAIFGWNAKAQSDEDDAAAAGLAAARAYGVTLTSVDSGNLDRDFTAVLDGSTGEFKDMYTRSSGQLRQLLLDNKATGTGTVLDAAVKSATTTKVEVLLFIDQTVTNAASTTPQVDRTRVAMTMELVDGRWLASRVSLV</sequence>
<dbReference type="EMBL" id="JBFAKC010000019">
    <property type="protein sequence ID" value="MEV0712160.1"/>
    <property type="molecule type" value="Genomic_DNA"/>
</dbReference>
<feature type="compositionally biased region" description="Low complexity" evidence="3">
    <location>
        <begin position="26"/>
        <end position="47"/>
    </location>
</feature>
<evidence type="ECO:0000256" key="1">
    <source>
        <dbReference type="ARBA" id="ARBA00004370"/>
    </source>
</evidence>
<keyword evidence="6" id="KW-1185">Reference proteome</keyword>
<protein>
    <recommendedName>
        <fullName evidence="7">Mce-associated membrane protein</fullName>
    </recommendedName>
</protein>
<feature type="region of interest" description="Disordered" evidence="3">
    <location>
        <begin position="1"/>
        <end position="47"/>
    </location>
</feature>
<dbReference type="PANTHER" id="PTHR37042">
    <property type="entry name" value="OUTER MEMBRANE PROTEIN RV1973"/>
    <property type="match status" value="1"/>
</dbReference>
<feature type="compositionally biased region" description="Low complexity" evidence="3">
    <location>
        <begin position="76"/>
        <end position="99"/>
    </location>
</feature>
<comment type="subcellular location">
    <subcellularLocation>
        <location evidence="1">Membrane</location>
    </subcellularLocation>
</comment>
<reference evidence="5 6" key="1">
    <citation type="submission" date="2024-06" db="EMBL/GenBank/DDBJ databases">
        <title>The Natural Products Discovery Center: Release of the First 8490 Sequenced Strains for Exploring Actinobacteria Biosynthetic Diversity.</title>
        <authorList>
            <person name="Kalkreuter E."/>
            <person name="Kautsar S.A."/>
            <person name="Yang D."/>
            <person name="Bader C.D."/>
            <person name="Teijaro C.N."/>
            <person name="Fluegel L."/>
            <person name="Davis C.M."/>
            <person name="Simpson J.R."/>
            <person name="Lauterbach L."/>
            <person name="Steele A.D."/>
            <person name="Gui C."/>
            <person name="Meng S."/>
            <person name="Li G."/>
            <person name="Viehrig K."/>
            <person name="Ye F."/>
            <person name="Su P."/>
            <person name="Kiefer A.F."/>
            <person name="Nichols A."/>
            <person name="Cepeda A.J."/>
            <person name="Yan W."/>
            <person name="Fan B."/>
            <person name="Jiang Y."/>
            <person name="Adhikari A."/>
            <person name="Zheng C.-J."/>
            <person name="Schuster L."/>
            <person name="Cowan T.M."/>
            <person name="Smanski M.J."/>
            <person name="Chevrette M.G."/>
            <person name="De Carvalho L.P.S."/>
            <person name="Shen B."/>
        </authorList>
    </citation>
    <scope>NUCLEOTIDE SEQUENCE [LARGE SCALE GENOMIC DNA]</scope>
    <source>
        <strain evidence="5 6">NPDC050403</strain>
    </source>
</reference>
<dbReference type="RefSeq" id="WP_357789008.1">
    <property type="nucleotide sequence ID" value="NZ_JBFAKC010000019.1"/>
</dbReference>
<name>A0ABV3G3Z1_9NOCA</name>
<evidence type="ECO:0000313" key="6">
    <source>
        <dbReference type="Proteomes" id="UP001551695"/>
    </source>
</evidence>
<evidence type="ECO:0000313" key="5">
    <source>
        <dbReference type="EMBL" id="MEV0712160.1"/>
    </source>
</evidence>